<evidence type="ECO:0000313" key="2">
    <source>
        <dbReference type="Proteomes" id="UP000054350"/>
    </source>
</evidence>
<dbReference type="GO" id="GO:0016279">
    <property type="term" value="F:protein-lysine N-methyltransferase activity"/>
    <property type="evidence" value="ECO:0007669"/>
    <property type="project" value="TreeGrafter"/>
</dbReference>
<sequence length="302" mass="32793">MSTALPHGQLPACLPEALVKYCPNYAGNPSVILAMVLMLAALAVESGLNNASTNTWRAYVAALPQDLASSPVFYTRNVLDRLKHLSAFQLALDVHEALQTAFYGPNKDAGILAALQATLPQSFFHHDPSHLFQKFEWAYAMVESRAFKPFPSQPDTVAMVPVGDLLNHTSLDGGANVGYQWRAGVGRPGVLTGTLELYATRAIPQDAPLLMRYNALSSSDELAFYGFCEEENPYDVFPVSLANVPRGMSDTVFELRVRALLTTGPVENARLDHVLTPDAGNVGDLLVSFRLLMATDADLAAW</sequence>
<dbReference type="CDD" id="cd10527">
    <property type="entry name" value="SET_LSMT"/>
    <property type="match status" value="1"/>
</dbReference>
<gene>
    <name evidence="1" type="ORF">AMAG_17713</name>
</gene>
<organism evidence="1 2">
    <name type="scientific">Allomyces macrogynus (strain ATCC 38327)</name>
    <name type="common">Allomyces javanicus var. macrogynus</name>
    <dbReference type="NCBI Taxonomy" id="578462"/>
    <lineage>
        <taxon>Eukaryota</taxon>
        <taxon>Fungi</taxon>
        <taxon>Fungi incertae sedis</taxon>
        <taxon>Blastocladiomycota</taxon>
        <taxon>Blastocladiomycetes</taxon>
        <taxon>Blastocladiales</taxon>
        <taxon>Blastocladiaceae</taxon>
        <taxon>Allomyces</taxon>
    </lineage>
</organism>
<dbReference type="PANTHER" id="PTHR13271">
    <property type="entry name" value="UNCHARACTERIZED PUTATIVE METHYLTRANSFERASE"/>
    <property type="match status" value="1"/>
</dbReference>
<evidence type="ECO:0000313" key="1">
    <source>
        <dbReference type="EMBL" id="KNE54856.1"/>
    </source>
</evidence>
<accession>A0A0L0RXS3</accession>
<evidence type="ECO:0008006" key="3">
    <source>
        <dbReference type="Google" id="ProtNLM"/>
    </source>
</evidence>
<reference evidence="1 2" key="1">
    <citation type="submission" date="2009-11" db="EMBL/GenBank/DDBJ databases">
        <title>Annotation of Allomyces macrogynus ATCC 38327.</title>
        <authorList>
            <consortium name="The Broad Institute Genome Sequencing Platform"/>
            <person name="Russ C."/>
            <person name="Cuomo C."/>
            <person name="Burger G."/>
            <person name="Gray M.W."/>
            <person name="Holland P.W.H."/>
            <person name="King N."/>
            <person name="Lang F.B.F."/>
            <person name="Roger A.J."/>
            <person name="Ruiz-Trillo I."/>
            <person name="Young S.K."/>
            <person name="Zeng Q."/>
            <person name="Gargeya S."/>
            <person name="Fitzgerald M."/>
            <person name="Haas B."/>
            <person name="Abouelleil A."/>
            <person name="Alvarado L."/>
            <person name="Arachchi H.M."/>
            <person name="Berlin A."/>
            <person name="Chapman S.B."/>
            <person name="Gearin G."/>
            <person name="Goldberg J."/>
            <person name="Griggs A."/>
            <person name="Gujja S."/>
            <person name="Hansen M."/>
            <person name="Heiman D."/>
            <person name="Howarth C."/>
            <person name="Larimer J."/>
            <person name="Lui A."/>
            <person name="MacDonald P.J.P."/>
            <person name="McCowen C."/>
            <person name="Montmayeur A."/>
            <person name="Murphy C."/>
            <person name="Neiman D."/>
            <person name="Pearson M."/>
            <person name="Priest M."/>
            <person name="Roberts A."/>
            <person name="Saif S."/>
            <person name="Shea T."/>
            <person name="Sisk P."/>
            <person name="Stolte C."/>
            <person name="Sykes S."/>
            <person name="Wortman J."/>
            <person name="Nusbaum C."/>
            <person name="Birren B."/>
        </authorList>
    </citation>
    <scope>NUCLEOTIDE SEQUENCE [LARGE SCALE GENOMIC DNA]</scope>
    <source>
        <strain evidence="1 2">ATCC 38327</strain>
    </source>
</reference>
<dbReference type="InterPro" id="IPR050600">
    <property type="entry name" value="SETD3_SETD6_MTase"/>
</dbReference>
<dbReference type="Gene3D" id="3.90.1410.10">
    <property type="entry name" value="set domain protein methyltransferase, domain 1"/>
    <property type="match status" value="1"/>
</dbReference>
<dbReference type="PANTHER" id="PTHR13271:SF152">
    <property type="entry name" value="UBIQUITIN-LIKE DOMAIN-CONTAINING PROTEIN"/>
    <property type="match status" value="1"/>
</dbReference>
<reference evidence="2" key="2">
    <citation type="submission" date="2009-11" db="EMBL/GenBank/DDBJ databases">
        <title>The Genome Sequence of Allomyces macrogynus strain ATCC 38327.</title>
        <authorList>
            <consortium name="The Broad Institute Genome Sequencing Platform"/>
            <person name="Russ C."/>
            <person name="Cuomo C."/>
            <person name="Shea T."/>
            <person name="Young S.K."/>
            <person name="Zeng Q."/>
            <person name="Koehrsen M."/>
            <person name="Haas B."/>
            <person name="Borodovsky M."/>
            <person name="Guigo R."/>
            <person name="Alvarado L."/>
            <person name="Berlin A."/>
            <person name="Borenstein D."/>
            <person name="Chen Z."/>
            <person name="Engels R."/>
            <person name="Freedman E."/>
            <person name="Gellesch M."/>
            <person name="Goldberg J."/>
            <person name="Griggs A."/>
            <person name="Gujja S."/>
            <person name="Heiman D."/>
            <person name="Hepburn T."/>
            <person name="Howarth C."/>
            <person name="Jen D."/>
            <person name="Larson L."/>
            <person name="Lewis B."/>
            <person name="Mehta T."/>
            <person name="Park D."/>
            <person name="Pearson M."/>
            <person name="Roberts A."/>
            <person name="Saif S."/>
            <person name="Shenoy N."/>
            <person name="Sisk P."/>
            <person name="Stolte C."/>
            <person name="Sykes S."/>
            <person name="Walk T."/>
            <person name="White J."/>
            <person name="Yandava C."/>
            <person name="Burger G."/>
            <person name="Gray M.W."/>
            <person name="Holland P.W.H."/>
            <person name="King N."/>
            <person name="Lang F.B.F."/>
            <person name="Roger A.J."/>
            <person name="Ruiz-Trillo I."/>
            <person name="Lander E."/>
            <person name="Nusbaum C."/>
        </authorList>
    </citation>
    <scope>NUCLEOTIDE SEQUENCE [LARGE SCALE GENOMIC DNA]</scope>
    <source>
        <strain evidence="2">ATCC 38327</strain>
    </source>
</reference>
<dbReference type="SUPFAM" id="SSF82199">
    <property type="entry name" value="SET domain"/>
    <property type="match status" value="1"/>
</dbReference>
<proteinExistence type="predicted"/>
<dbReference type="EMBL" id="GG745328">
    <property type="protein sequence ID" value="KNE54856.1"/>
    <property type="molecule type" value="Genomic_DNA"/>
</dbReference>
<keyword evidence="2" id="KW-1185">Reference proteome</keyword>
<name>A0A0L0RXS3_ALLM3</name>
<dbReference type="Proteomes" id="UP000054350">
    <property type="component" value="Unassembled WGS sequence"/>
</dbReference>
<dbReference type="VEuPathDB" id="FungiDB:AMAG_17713"/>
<protein>
    <recommendedName>
        <fullName evidence="3">SET domain-containing protein</fullName>
    </recommendedName>
</protein>
<dbReference type="InterPro" id="IPR046341">
    <property type="entry name" value="SET_dom_sf"/>
</dbReference>
<dbReference type="AlphaFoldDB" id="A0A0L0RXS3"/>
<dbReference type="OrthoDB" id="341421at2759"/>
<dbReference type="STRING" id="578462.A0A0L0RXS3"/>